<keyword evidence="4" id="KW-1185">Reference proteome</keyword>
<sequence>MSFVSVAPEVAAAATTDLTRVGSAISTANTAAAAPTTGLLAAGADEVSAVMATLFAEYGRQYQAVAAQVAASYDQFTRTVVAGVNAYVAAEAANITQLATSVVSAVNEPVLELTGRPLFGDGANGYTNAQGVGTAGGPGGWLYGNGGTGGISTRAGVAGGAGGAAGLVGTGGTGGRSVYGGAPGGAGGPAILIGDGGTGGASGPGGVGGLGGRAGLLWGQPGTAGINTLLSPNQTLIYVDQYGNPLLNISVGGGPSMPVIVDSGSTGLLVPPQYVNVAALGPPTGTGSVSYGLSSTGRLYIDYQTYQTTVNFGNGILTGPTTVGVATSAYLGTPSNPVDVSLLPAYLGVGPNNMYPFSTPTNATLPVGMNQGVLINMPRGLLEFGPNSLPPIVQLNGAPGTMVQVQINNGLPQTVPAYIDSGGVGGTIPQSLVPDLAVGNHLPEGTTITVSTINGVPLYTQTVTAANSPTVVSSSNPFNTGNYPFSIGPIYIWNDPSPIGTTVFDRLA</sequence>
<proteinExistence type="predicted"/>
<comment type="caution">
    <text evidence="3">The sequence shown here is derived from an EMBL/GenBank/DDBJ whole genome shotgun (WGS) entry which is preliminary data.</text>
</comment>
<evidence type="ECO:0000259" key="1">
    <source>
        <dbReference type="Pfam" id="PF00934"/>
    </source>
</evidence>
<feature type="domain" description="PE" evidence="1">
    <location>
        <begin position="4"/>
        <end position="94"/>
    </location>
</feature>
<dbReference type="Gene3D" id="1.10.287.850">
    <property type="entry name" value="HP0062-like domain"/>
    <property type="match status" value="1"/>
</dbReference>
<feature type="domain" description="PE cleavage protein A C-terminal" evidence="2">
    <location>
        <begin position="237"/>
        <end position="502"/>
    </location>
</feature>
<dbReference type="Pfam" id="PF20729">
    <property type="entry name" value="PE-PGRS_C"/>
    <property type="match status" value="1"/>
</dbReference>
<dbReference type="Gene3D" id="2.40.70.10">
    <property type="entry name" value="Acid Proteases"/>
    <property type="match status" value="1"/>
</dbReference>
<gene>
    <name evidence="3" type="ORF">AWC07_02180</name>
</gene>
<dbReference type="NCBIfam" id="NF038019">
    <property type="entry name" value="PE_process_PecA"/>
    <property type="match status" value="1"/>
</dbReference>
<dbReference type="EMBL" id="LQOX01000066">
    <property type="protein sequence ID" value="ORV73572.1"/>
    <property type="molecule type" value="Genomic_DNA"/>
</dbReference>
<organism evidence="3 4">
    <name type="scientific">Mycobacterium gastri</name>
    <dbReference type="NCBI Taxonomy" id="1777"/>
    <lineage>
        <taxon>Bacteria</taxon>
        <taxon>Bacillati</taxon>
        <taxon>Actinomycetota</taxon>
        <taxon>Actinomycetes</taxon>
        <taxon>Mycobacteriales</taxon>
        <taxon>Mycobacteriaceae</taxon>
        <taxon>Mycobacterium</taxon>
    </lineage>
</organism>
<dbReference type="InterPro" id="IPR048996">
    <property type="entry name" value="PGRS_rpt"/>
</dbReference>
<name>A0A1X1VWP8_MYCGS</name>
<dbReference type="Proteomes" id="UP000193738">
    <property type="component" value="Unassembled WGS sequence"/>
</dbReference>
<reference evidence="3 4" key="1">
    <citation type="submission" date="2016-01" db="EMBL/GenBank/DDBJ databases">
        <title>The new phylogeny of the genus Mycobacterium.</title>
        <authorList>
            <person name="Tarcisio F."/>
            <person name="Conor M."/>
            <person name="Antonella G."/>
            <person name="Elisabetta G."/>
            <person name="Giulia F.S."/>
            <person name="Sara T."/>
            <person name="Anna F."/>
            <person name="Clotilde B."/>
            <person name="Roberto B."/>
            <person name="Veronica D.S."/>
            <person name="Fabio R."/>
            <person name="Monica P."/>
            <person name="Olivier J."/>
            <person name="Enrico T."/>
            <person name="Nicola S."/>
        </authorList>
    </citation>
    <scope>NUCLEOTIDE SEQUENCE [LARGE SCALE GENOMIC DNA]</scope>
    <source>
        <strain evidence="3 4">DSM 43505</strain>
    </source>
</reference>
<protein>
    <submittedName>
        <fullName evidence="3">Uncharacterized protein</fullName>
    </submittedName>
</protein>
<dbReference type="STRING" id="1777.AWC07_02180"/>
<dbReference type="InterPro" id="IPR048054">
    <property type="entry name" value="PecA_C"/>
</dbReference>
<dbReference type="Pfam" id="PF21526">
    <property type="entry name" value="PGRS"/>
    <property type="match status" value="1"/>
</dbReference>
<evidence type="ECO:0000259" key="2">
    <source>
        <dbReference type="Pfam" id="PF20729"/>
    </source>
</evidence>
<evidence type="ECO:0000313" key="4">
    <source>
        <dbReference type="Proteomes" id="UP000193738"/>
    </source>
</evidence>
<dbReference type="InterPro" id="IPR000084">
    <property type="entry name" value="PE-PGRS_N"/>
</dbReference>
<dbReference type="Pfam" id="PF00934">
    <property type="entry name" value="PE"/>
    <property type="match status" value="1"/>
</dbReference>
<accession>A0A1X1VWP8</accession>
<dbReference type="GO" id="GO:0004190">
    <property type="term" value="F:aspartic-type endopeptidase activity"/>
    <property type="evidence" value="ECO:0007669"/>
    <property type="project" value="InterPro"/>
</dbReference>
<dbReference type="SUPFAM" id="SSF140459">
    <property type="entry name" value="PE/PPE dimer-like"/>
    <property type="match status" value="1"/>
</dbReference>
<dbReference type="InterPro" id="IPR021109">
    <property type="entry name" value="Peptidase_aspartic_dom_sf"/>
</dbReference>
<dbReference type="RefSeq" id="WP_036409477.1">
    <property type="nucleotide sequence ID" value="NZ_LQOX01000066.1"/>
</dbReference>
<dbReference type="AlphaFoldDB" id="A0A1X1VWP8"/>
<dbReference type="InterPro" id="IPR038332">
    <property type="entry name" value="PPE_sf"/>
</dbReference>
<evidence type="ECO:0000313" key="3">
    <source>
        <dbReference type="EMBL" id="ORV73572.1"/>
    </source>
</evidence>